<protein>
    <recommendedName>
        <fullName evidence="4">PH domain-containing protein</fullName>
    </recommendedName>
</protein>
<sequence>MGDNRLATRRIPSRGGVAPADARGRVVAMVAFRSREYLHQNPAARWMLGGAVLLCAVAFAAGGMWGEQGESATAWATGAVVVAAMTSLFWASLTVTVDHTHVRVSLAGLVRKEIALDDITAVEQRAYRPIKDFGGWGWRWSHRLPNAVAYTTRGDSAVVLTVRGGGEVYLGVDDEAALLDVLRARIGA</sequence>
<evidence type="ECO:0008006" key="4">
    <source>
        <dbReference type="Google" id="ProtNLM"/>
    </source>
</evidence>
<keyword evidence="1" id="KW-0812">Transmembrane</keyword>
<dbReference type="EMBL" id="JAUHQA010000001">
    <property type="protein sequence ID" value="MDN4479418.1"/>
    <property type="molecule type" value="Genomic_DNA"/>
</dbReference>
<feature type="transmembrane region" description="Helical" evidence="1">
    <location>
        <begin position="72"/>
        <end position="93"/>
    </location>
</feature>
<gene>
    <name evidence="2" type="ORF">QQX02_00590</name>
</gene>
<evidence type="ECO:0000256" key="1">
    <source>
        <dbReference type="SAM" id="Phobius"/>
    </source>
</evidence>
<reference evidence="2" key="1">
    <citation type="submission" date="2023-06" db="EMBL/GenBank/DDBJ databases">
        <title>Egi l300058.</title>
        <authorList>
            <person name="Gao L."/>
            <person name="Fang B.-Z."/>
            <person name="Li W.-J."/>
        </authorList>
    </citation>
    <scope>NUCLEOTIDE SEQUENCE</scope>
    <source>
        <strain evidence="2">EGI L300058</strain>
    </source>
</reference>
<evidence type="ECO:0000313" key="3">
    <source>
        <dbReference type="Proteomes" id="UP001172708"/>
    </source>
</evidence>
<keyword evidence="1" id="KW-0472">Membrane</keyword>
<feature type="transmembrane region" description="Helical" evidence="1">
    <location>
        <begin position="43"/>
        <end position="66"/>
    </location>
</feature>
<organism evidence="2 3">
    <name type="scientific">Demequina muriae</name>
    <dbReference type="NCBI Taxonomy" id="3051664"/>
    <lineage>
        <taxon>Bacteria</taxon>
        <taxon>Bacillati</taxon>
        <taxon>Actinomycetota</taxon>
        <taxon>Actinomycetes</taxon>
        <taxon>Micrococcales</taxon>
        <taxon>Demequinaceae</taxon>
        <taxon>Demequina</taxon>
    </lineage>
</organism>
<comment type="caution">
    <text evidence="2">The sequence shown here is derived from an EMBL/GenBank/DDBJ whole genome shotgun (WGS) entry which is preliminary data.</text>
</comment>
<dbReference type="Proteomes" id="UP001172708">
    <property type="component" value="Unassembled WGS sequence"/>
</dbReference>
<accession>A0ABT8GDB0</accession>
<keyword evidence="1" id="KW-1133">Transmembrane helix</keyword>
<name>A0ABT8GDB0_9MICO</name>
<proteinExistence type="predicted"/>
<evidence type="ECO:0000313" key="2">
    <source>
        <dbReference type="EMBL" id="MDN4479418.1"/>
    </source>
</evidence>
<keyword evidence="3" id="KW-1185">Reference proteome</keyword>